<evidence type="ECO:0000313" key="1">
    <source>
        <dbReference type="EMBL" id="EGC34755.1"/>
    </source>
</evidence>
<sequence>MKKIIHKTNKIYINNKIKHGEFTITIQVEKYFTKEMMQMIQNVNPDNTMDFSSISFQDIYNKKMHIVTRVDNEIVAYHQLIDARHCLLKDVLSRIKISNDEKENYNVLLYNFSCVNPRYRNGNLFCFLNYIVAYKYAIENDFSFISQFVRVNSTLIKSISEKNGLKKIVPSSFRIKDCWDSYYSNIDVHLYLSDNLKKNPTLSTYTINNLLNLALFNDRNNFFNLLNKNLLFNQGKL</sequence>
<dbReference type="AlphaFoldDB" id="F0ZMS8"/>
<dbReference type="RefSeq" id="XP_003288717.1">
    <property type="nucleotide sequence ID" value="XM_003288669.1"/>
</dbReference>
<name>F0ZMS8_DICPU</name>
<dbReference type="InParanoid" id="F0ZMS8"/>
<organism evidence="1 2">
    <name type="scientific">Dictyostelium purpureum</name>
    <name type="common">Slime mold</name>
    <dbReference type="NCBI Taxonomy" id="5786"/>
    <lineage>
        <taxon>Eukaryota</taxon>
        <taxon>Amoebozoa</taxon>
        <taxon>Evosea</taxon>
        <taxon>Eumycetozoa</taxon>
        <taxon>Dictyostelia</taxon>
        <taxon>Dictyosteliales</taxon>
        <taxon>Dictyosteliaceae</taxon>
        <taxon>Dictyostelium</taxon>
    </lineage>
</organism>
<dbReference type="EMBL" id="GL871084">
    <property type="protein sequence ID" value="EGC34755.1"/>
    <property type="molecule type" value="Genomic_DNA"/>
</dbReference>
<reference evidence="2" key="1">
    <citation type="journal article" date="2011" name="Genome Biol.">
        <title>Comparative genomics of the social amoebae Dictyostelium discoideum and Dictyostelium purpureum.</title>
        <authorList>
            <consortium name="US DOE Joint Genome Institute (JGI-PGF)"/>
            <person name="Sucgang R."/>
            <person name="Kuo A."/>
            <person name="Tian X."/>
            <person name="Salerno W."/>
            <person name="Parikh A."/>
            <person name="Feasley C.L."/>
            <person name="Dalin E."/>
            <person name="Tu H."/>
            <person name="Huang E."/>
            <person name="Barry K."/>
            <person name="Lindquist E."/>
            <person name="Shapiro H."/>
            <person name="Bruce D."/>
            <person name="Schmutz J."/>
            <person name="Salamov A."/>
            <person name="Fey P."/>
            <person name="Gaudet P."/>
            <person name="Anjard C."/>
            <person name="Babu M.M."/>
            <person name="Basu S."/>
            <person name="Bushmanova Y."/>
            <person name="van der Wel H."/>
            <person name="Katoh-Kurasawa M."/>
            <person name="Dinh C."/>
            <person name="Coutinho P.M."/>
            <person name="Saito T."/>
            <person name="Elias M."/>
            <person name="Schaap P."/>
            <person name="Kay R.R."/>
            <person name="Henrissat B."/>
            <person name="Eichinger L."/>
            <person name="Rivero F."/>
            <person name="Putnam N.H."/>
            <person name="West C.M."/>
            <person name="Loomis W.F."/>
            <person name="Chisholm R.L."/>
            <person name="Shaulsky G."/>
            <person name="Strassmann J.E."/>
            <person name="Queller D.C."/>
            <person name="Kuspa A."/>
            <person name="Grigoriev I.V."/>
        </authorList>
    </citation>
    <scope>NUCLEOTIDE SEQUENCE [LARGE SCALE GENOMIC DNA]</scope>
    <source>
        <strain evidence="2">QSDP1</strain>
    </source>
</reference>
<dbReference type="GeneID" id="10499171"/>
<protein>
    <submittedName>
        <fullName evidence="1">Expressed protein</fullName>
    </submittedName>
</protein>
<dbReference type="KEGG" id="dpp:DICPUDRAFT_92149"/>
<dbReference type="VEuPathDB" id="AmoebaDB:DICPUDRAFT_92149"/>
<dbReference type="Proteomes" id="UP000001064">
    <property type="component" value="Unassembled WGS sequence"/>
</dbReference>
<proteinExistence type="predicted"/>
<gene>
    <name evidence="1" type="ORF">DICPUDRAFT_92149</name>
</gene>
<accession>F0ZMS8</accession>
<keyword evidence="2" id="KW-1185">Reference proteome</keyword>
<evidence type="ECO:0000313" key="2">
    <source>
        <dbReference type="Proteomes" id="UP000001064"/>
    </source>
</evidence>